<evidence type="ECO:0000313" key="9">
    <source>
        <dbReference type="Proteomes" id="UP000198253"/>
    </source>
</evidence>
<dbReference type="Pfam" id="PF00652">
    <property type="entry name" value="Ricin_B_lectin"/>
    <property type="match status" value="1"/>
</dbReference>
<dbReference type="SUPFAM" id="SSF50370">
    <property type="entry name" value="Ricin B-like lectins"/>
    <property type="match status" value="1"/>
</dbReference>
<dbReference type="PROSITE" id="PS51318">
    <property type="entry name" value="TAT"/>
    <property type="match status" value="1"/>
</dbReference>
<dbReference type="OrthoDB" id="9806701at2"/>
<dbReference type="InterPro" id="IPR001139">
    <property type="entry name" value="Glyco_hydro_30"/>
</dbReference>
<gene>
    <name evidence="8" type="ORF">GA0070618_5772</name>
</gene>
<dbReference type="SMART" id="SM00458">
    <property type="entry name" value="RICIN"/>
    <property type="match status" value="1"/>
</dbReference>
<keyword evidence="4" id="KW-0326">Glycosidase</keyword>
<keyword evidence="9" id="KW-1185">Reference proteome</keyword>
<dbReference type="GO" id="GO:0016020">
    <property type="term" value="C:membrane"/>
    <property type="evidence" value="ECO:0007669"/>
    <property type="project" value="GOC"/>
</dbReference>
<protein>
    <submittedName>
        <fullName evidence="8">Glucosylceramidase</fullName>
    </submittedName>
</protein>
<dbReference type="PANTHER" id="PTHR11069">
    <property type="entry name" value="GLUCOSYLCERAMIDASE"/>
    <property type="match status" value="1"/>
</dbReference>
<dbReference type="InterPro" id="IPR017853">
    <property type="entry name" value="GH"/>
</dbReference>
<dbReference type="InterPro" id="IPR000772">
    <property type="entry name" value="Ricin_B_lectin"/>
</dbReference>
<dbReference type="PROSITE" id="PS50231">
    <property type="entry name" value="RICIN_B_LECTIN"/>
    <property type="match status" value="1"/>
</dbReference>
<keyword evidence="6" id="KW-0812">Transmembrane</keyword>
<dbReference type="Proteomes" id="UP000198253">
    <property type="component" value="Chromosome I"/>
</dbReference>
<dbReference type="SUPFAM" id="SSF51011">
    <property type="entry name" value="Glycosyl hydrolase domain"/>
    <property type="match status" value="1"/>
</dbReference>
<evidence type="ECO:0000259" key="7">
    <source>
        <dbReference type="SMART" id="SM00458"/>
    </source>
</evidence>
<dbReference type="CDD" id="cd23451">
    <property type="entry name" value="beta-trefoil_Ricin_laminarinase"/>
    <property type="match status" value="1"/>
</dbReference>
<proteinExistence type="inferred from homology"/>
<dbReference type="InterPro" id="IPR033453">
    <property type="entry name" value="Glyco_hydro_30_TIM-barrel"/>
</dbReference>
<evidence type="ECO:0000256" key="4">
    <source>
        <dbReference type="RuleBase" id="RU361188"/>
    </source>
</evidence>
<dbReference type="GO" id="GO:0004348">
    <property type="term" value="F:glucosylceramidase activity"/>
    <property type="evidence" value="ECO:0007669"/>
    <property type="project" value="InterPro"/>
</dbReference>
<dbReference type="InterPro" id="IPR013780">
    <property type="entry name" value="Glyco_hydro_b"/>
</dbReference>
<dbReference type="InterPro" id="IPR035992">
    <property type="entry name" value="Ricin_B-like_lectins"/>
</dbReference>
<sequence length="660" mass="70359">MPRAASPPPARSGPDPAGRPVGLPGRRRSHVRRTALTAGGLTVAVVAALVGITAAPSALAAGESVTVHLTTTSDSGGRTVTRGLQQQPSVNFAANSAPATHTISVDENIRHQQFVGAGASITDTTAYLFRGGPISAATRDAVMRKLFHPVDGIGLSFVRNPIGASDLSRPGHVSLDDTCCDLNDFGANGYDTNVRLLTQQAKQLNPQLRVKGVPWSAPGWMKDNGRMDQMGWLKWEYYPLYAQYLVRYVQSYQAAGVPVDYLSVQNEPNCCQAANPPAMNYPGMSWNPSGLVEFTKNHLYPAFRAAGITTKVMHFDWNYGDYGSFGSQIVADTALRNDPLSAGIAWHDYFGSPSVGTQVRQQYPSMTQFNTEHSGGTWVTNQHNEDMGDIIEHARNWSSAEVKWSLALNQNMGPHNGGCGTCTGLVTVQEGGSRAGQVDYTIEYYTMGHLTKFVKPGAHRIDSTDNGTVQNVAYVNPDGSKALIAHNGGTGSQSIRVLWGGQSFTYTLPARTSATFTWSGDQSGGPTTPPPSGGTGPITGLAGKCVDVAGAGTANGTAVQLYACNGTAAQRWTRATDGTLRALGKCLDVAGPSTADGAQTHLWDCHGGASQRWTYTANRELVNAYANKCLDVTDRNSADGTRLQIWTCQGDTNQKWTVPA</sequence>
<keyword evidence="6" id="KW-0472">Membrane</keyword>
<keyword evidence="2" id="KW-0732">Signal</keyword>
<dbReference type="Gene3D" id="2.80.10.50">
    <property type="match status" value="2"/>
</dbReference>
<feature type="domain" description="Ricin B lectin" evidence="7">
    <location>
        <begin position="533"/>
        <end position="659"/>
    </location>
</feature>
<keyword evidence="6" id="KW-1133">Transmembrane helix</keyword>
<dbReference type="EMBL" id="LT607413">
    <property type="protein sequence ID" value="SCF36396.1"/>
    <property type="molecule type" value="Genomic_DNA"/>
</dbReference>
<name>A0A1C4ZU48_MICEC</name>
<dbReference type="SUPFAM" id="SSF51445">
    <property type="entry name" value="(Trans)glycosidases"/>
    <property type="match status" value="1"/>
</dbReference>
<evidence type="ECO:0000256" key="2">
    <source>
        <dbReference type="ARBA" id="ARBA00022729"/>
    </source>
</evidence>
<reference evidence="9" key="1">
    <citation type="submission" date="2016-06" db="EMBL/GenBank/DDBJ databases">
        <authorList>
            <person name="Varghese N."/>
            <person name="Submissions Spin"/>
        </authorList>
    </citation>
    <scope>NUCLEOTIDE SEQUENCE [LARGE SCALE GENOMIC DNA]</scope>
    <source>
        <strain evidence="9">DSM 43816</strain>
    </source>
</reference>
<dbReference type="Gene3D" id="3.20.20.80">
    <property type="entry name" value="Glycosidases"/>
    <property type="match status" value="1"/>
</dbReference>
<dbReference type="GO" id="GO:0006680">
    <property type="term" value="P:glucosylceramide catabolic process"/>
    <property type="evidence" value="ECO:0007669"/>
    <property type="project" value="TreeGrafter"/>
</dbReference>
<evidence type="ECO:0000256" key="1">
    <source>
        <dbReference type="ARBA" id="ARBA00005382"/>
    </source>
</evidence>
<dbReference type="Pfam" id="PF17189">
    <property type="entry name" value="Glyco_hydro_30C"/>
    <property type="match status" value="1"/>
</dbReference>
<evidence type="ECO:0000313" key="8">
    <source>
        <dbReference type="EMBL" id="SCF36396.1"/>
    </source>
</evidence>
<dbReference type="RefSeq" id="WP_088984398.1">
    <property type="nucleotide sequence ID" value="NZ_LT607413.1"/>
</dbReference>
<comment type="similarity">
    <text evidence="1 4">Belongs to the glycosyl hydrolase 30 family.</text>
</comment>
<feature type="transmembrane region" description="Helical" evidence="6">
    <location>
        <begin position="35"/>
        <end position="55"/>
    </location>
</feature>
<feature type="region of interest" description="Disordered" evidence="5">
    <location>
        <begin position="1"/>
        <end position="28"/>
    </location>
</feature>
<dbReference type="AlphaFoldDB" id="A0A1C4ZU48"/>
<evidence type="ECO:0000256" key="6">
    <source>
        <dbReference type="SAM" id="Phobius"/>
    </source>
</evidence>
<keyword evidence="3 4" id="KW-0378">Hydrolase</keyword>
<evidence type="ECO:0000256" key="5">
    <source>
        <dbReference type="SAM" id="MobiDB-lite"/>
    </source>
</evidence>
<accession>A0A1C4ZU48</accession>
<dbReference type="InterPro" id="IPR006311">
    <property type="entry name" value="TAT_signal"/>
</dbReference>
<dbReference type="Pfam" id="PF02055">
    <property type="entry name" value="Glyco_hydro_30"/>
    <property type="match status" value="1"/>
</dbReference>
<dbReference type="InParanoid" id="A0A1C4ZU48"/>
<feature type="region of interest" description="Disordered" evidence="5">
    <location>
        <begin position="517"/>
        <end position="536"/>
    </location>
</feature>
<dbReference type="Gene3D" id="2.60.40.1180">
    <property type="entry name" value="Golgi alpha-mannosidase II"/>
    <property type="match status" value="1"/>
</dbReference>
<dbReference type="InterPro" id="IPR033452">
    <property type="entry name" value="GH30_C"/>
</dbReference>
<dbReference type="PANTHER" id="PTHR11069:SF23">
    <property type="entry name" value="LYSOSOMAL ACID GLUCOSYLCERAMIDASE"/>
    <property type="match status" value="1"/>
</dbReference>
<feature type="compositionally biased region" description="Pro residues" evidence="5">
    <location>
        <begin position="1"/>
        <end position="11"/>
    </location>
</feature>
<evidence type="ECO:0000256" key="3">
    <source>
        <dbReference type="ARBA" id="ARBA00022801"/>
    </source>
</evidence>
<organism evidence="8 9">
    <name type="scientific">Micromonospora echinospora</name>
    <name type="common">Micromonospora purpurea</name>
    <dbReference type="NCBI Taxonomy" id="1877"/>
    <lineage>
        <taxon>Bacteria</taxon>
        <taxon>Bacillati</taxon>
        <taxon>Actinomycetota</taxon>
        <taxon>Actinomycetes</taxon>
        <taxon>Micromonosporales</taxon>
        <taxon>Micromonosporaceae</taxon>
        <taxon>Micromonospora</taxon>
    </lineage>
</organism>